<reference evidence="2 3" key="1">
    <citation type="submission" date="2024-01" db="EMBL/GenBank/DDBJ databases">
        <title>A telomere-to-telomere, gap-free genome of sweet tea (Lithocarpus litseifolius).</title>
        <authorList>
            <person name="Zhou J."/>
        </authorList>
    </citation>
    <scope>NUCLEOTIDE SEQUENCE [LARGE SCALE GENOMIC DNA]</scope>
    <source>
        <strain evidence="2">Zhou-2022a</strain>
        <tissue evidence="2">Leaf</tissue>
    </source>
</reference>
<accession>A0AAW2DCX5</accession>
<organism evidence="2 3">
    <name type="scientific">Lithocarpus litseifolius</name>
    <dbReference type="NCBI Taxonomy" id="425828"/>
    <lineage>
        <taxon>Eukaryota</taxon>
        <taxon>Viridiplantae</taxon>
        <taxon>Streptophyta</taxon>
        <taxon>Embryophyta</taxon>
        <taxon>Tracheophyta</taxon>
        <taxon>Spermatophyta</taxon>
        <taxon>Magnoliopsida</taxon>
        <taxon>eudicotyledons</taxon>
        <taxon>Gunneridae</taxon>
        <taxon>Pentapetalae</taxon>
        <taxon>rosids</taxon>
        <taxon>fabids</taxon>
        <taxon>Fagales</taxon>
        <taxon>Fagaceae</taxon>
        <taxon>Lithocarpus</taxon>
    </lineage>
</organism>
<keyword evidence="3" id="KW-1185">Reference proteome</keyword>
<dbReference type="Proteomes" id="UP001459277">
    <property type="component" value="Unassembled WGS sequence"/>
</dbReference>
<dbReference type="InterPro" id="IPR025558">
    <property type="entry name" value="DUF4283"/>
</dbReference>
<evidence type="ECO:0000259" key="1">
    <source>
        <dbReference type="Pfam" id="PF14111"/>
    </source>
</evidence>
<protein>
    <recommendedName>
        <fullName evidence="1">DUF4283 domain-containing protein</fullName>
    </recommendedName>
</protein>
<dbReference type="Pfam" id="PF14111">
    <property type="entry name" value="DUF4283"/>
    <property type="match status" value="1"/>
</dbReference>
<name>A0AAW2DCX5_9ROSI</name>
<dbReference type="EMBL" id="JAZDWU010000003">
    <property type="protein sequence ID" value="KAL0008463.1"/>
    <property type="molecule type" value="Genomic_DNA"/>
</dbReference>
<gene>
    <name evidence="2" type="ORF">SO802_009965</name>
</gene>
<evidence type="ECO:0000313" key="3">
    <source>
        <dbReference type="Proteomes" id="UP001459277"/>
    </source>
</evidence>
<dbReference type="AlphaFoldDB" id="A0AAW2DCX5"/>
<sequence>MEEVTKRWEKLSLTEPEGVEHDLSSTDVIEGFAIVAKFFTKRRINLEAVAKTLKSAWKIDSDFEVRDLGDNKAIFLFEDEVDMKRVLMNSPWSFDKYLLAIHKLGDDEQIKNIRFDEASF</sequence>
<feature type="domain" description="DUF4283" evidence="1">
    <location>
        <begin position="33"/>
        <end position="108"/>
    </location>
</feature>
<comment type="caution">
    <text evidence="2">The sequence shown here is derived from an EMBL/GenBank/DDBJ whole genome shotgun (WGS) entry which is preliminary data.</text>
</comment>
<evidence type="ECO:0000313" key="2">
    <source>
        <dbReference type="EMBL" id="KAL0008463.1"/>
    </source>
</evidence>
<proteinExistence type="predicted"/>